<dbReference type="PANTHER" id="PTHR32329:SF2">
    <property type="entry name" value="BIFUNCTIONAL PROTEIN [INCLUDES 2-HYDROXYACYL-COA DEHYDRATASE (N-TER) AND ITS ACTIVATOR DOMAIN (C_TERM)"/>
    <property type="match status" value="1"/>
</dbReference>
<dbReference type="Pfam" id="PF09989">
    <property type="entry name" value="DUF2229"/>
    <property type="match status" value="1"/>
</dbReference>
<accession>A0ABP3V720</accession>
<evidence type="ECO:0000259" key="1">
    <source>
        <dbReference type="Pfam" id="PF09989"/>
    </source>
</evidence>
<feature type="domain" description="DUF2229" evidence="1">
    <location>
        <begin position="13"/>
        <end position="70"/>
    </location>
</feature>
<comment type="caution">
    <text evidence="2">The sequence shown here is derived from an EMBL/GenBank/DDBJ whole genome shotgun (WGS) entry which is preliminary data.</text>
</comment>
<reference evidence="3" key="1">
    <citation type="journal article" date="2019" name="Int. J. Syst. Evol. Microbiol.">
        <title>The Global Catalogue of Microorganisms (GCM) 10K type strain sequencing project: providing services to taxonomists for standard genome sequencing and annotation.</title>
        <authorList>
            <consortium name="The Broad Institute Genomics Platform"/>
            <consortium name="The Broad Institute Genome Sequencing Center for Infectious Disease"/>
            <person name="Wu L."/>
            <person name="Ma J."/>
        </authorList>
    </citation>
    <scope>NUCLEOTIDE SEQUENCE [LARGE SCALE GENOMIC DNA]</scope>
    <source>
        <strain evidence="3">JCM 1407</strain>
    </source>
</reference>
<dbReference type="Gene3D" id="3.40.50.11900">
    <property type="match status" value="1"/>
</dbReference>
<dbReference type="InterPro" id="IPR018709">
    <property type="entry name" value="CoA_activase_DUF2229"/>
</dbReference>
<dbReference type="InterPro" id="IPR051805">
    <property type="entry name" value="Dehydratase_Activator_Redct"/>
</dbReference>
<protein>
    <submittedName>
        <fullName evidence="2">2-hydroxyglutaryl-CoA dehydratase</fullName>
    </submittedName>
</protein>
<evidence type="ECO:0000313" key="2">
    <source>
        <dbReference type="EMBL" id="GAA0748284.1"/>
    </source>
</evidence>
<keyword evidence="3" id="KW-1185">Reference proteome</keyword>
<organism evidence="2 3">
    <name type="scientific">Clostridium oceanicum</name>
    <dbReference type="NCBI Taxonomy" id="1543"/>
    <lineage>
        <taxon>Bacteria</taxon>
        <taxon>Bacillati</taxon>
        <taxon>Bacillota</taxon>
        <taxon>Clostridia</taxon>
        <taxon>Eubacteriales</taxon>
        <taxon>Clostridiaceae</taxon>
        <taxon>Clostridium</taxon>
    </lineage>
</organism>
<name>A0ABP3V720_9CLOT</name>
<gene>
    <name evidence="2" type="ORF">GCM10008906_38420</name>
</gene>
<dbReference type="PANTHER" id="PTHR32329">
    <property type="entry name" value="BIFUNCTIONAL PROTEIN [INCLUDES 2-HYDROXYACYL-COA DEHYDRATASE (N-TER) AND ITS ACTIVATOR DOMAIN (C_TERM)-RELATED"/>
    <property type="match status" value="1"/>
</dbReference>
<dbReference type="Proteomes" id="UP001501510">
    <property type="component" value="Unassembled WGS sequence"/>
</dbReference>
<dbReference type="RefSeq" id="WP_343764462.1">
    <property type="nucleotide sequence ID" value="NZ_BAAACG010000019.1"/>
</dbReference>
<dbReference type="EMBL" id="BAAACG010000019">
    <property type="protein sequence ID" value="GAA0748284.1"/>
    <property type="molecule type" value="Genomic_DNA"/>
</dbReference>
<proteinExistence type="predicted"/>
<sequence length="366" mass="41255">MKVTFPHLGNTCYAFKATFDALGIDYVIPDFSNKKALEIGSLYSPDEICLPFKIMIGNYVQSIKKGADTIVIVGSCGPCRFGEYCELQINILKKLGYDLNFIVIDYPKDIGTKEFLNRISIISKESPKKTSEKLKALSYGLKVINIIDDLEKRARLKAGYELNKGDCKKLLTTCKKEALQCNTSKEMINLLKSYDYKLDKIPVDKNKRPLKIAIIGEIYTIIEPFSNLYIEDKLMDYGVSTKRGLYPSWWVKNAILSPLKLNSLKIRKASKKYLPLYIGGHGRECIGEAILAKKHGCDGAIQIFPLGCMPEIVSKSILPTISKDEDFPIMTLVVDEMTGEGGYVTRIEAFLDLLERRKEQHVLYGS</sequence>
<evidence type="ECO:0000313" key="3">
    <source>
        <dbReference type="Proteomes" id="UP001501510"/>
    </source>
</evidence>